<sequence length="524" mass="61416">MNVLGINQLGWFCMEDINFVLKGQFASKVRSNIRLRVKPCENKTNVDLTTLPENEVCVSPEKILQLQQMSSINIANLQSFFDQDEFNGSPVKSEINMWYTNFENNQAFCQILEITKNILNTKDSWVSSYFDSQVYEFYSIKPAGNSVGVVKPNIYDQLTIFISNSDQEVYIERQKITILDILSLSGGFANTVLLMTKIFSLIYSVQLFKQMLISRLCWLQHLSKGDKFDFEGNSFIDQTRNDSVYMIVGKASIQETSLSLIQKNRNFKHTDSVINRLTHFFANRQRFSDKSLIFHKLNFKCKKLCRKLDKNPEVMEKQKALDIISQKTNIVKVVESIEYLKTCMRILFQDYQRKIIKQKSKILINIDNPADNKNFKLRRSITKTLSYNELEHYLAKVLNSNKQIDRQIKDSLINLPQIKDNQKIETTKMKLKVKKVNDKTLLEETSQNEIEEDQYNRSSELINKSQIQGLKPQLQKDSEEKQTEKISQLDELDIFTKLVILFHFMILYQRYQKNIQKKLEFQEC</sequence>
<dbReference type="EMBL" id="CCKQ01017657">
    <property type="protein sequence ID" value="CDW89558.1"/>
    <property type="molecule type" value="Genomic_DNA"/>
</dbReference>
<gene>
    <name evidence="1" type="primary">Contig14127.g15060</name>
    <name evidence="1" type="ORF">STYLEM_18691</name>
</gene>
<reference evidence="1 2" key="1">
    <citation type="submission" date="2014-06" db="EMBL/GenBank/DDBJ databases">
        <authorList>
            <person name="Swart Estienne"/>
        </authorList>
    </citation>
    <scope>NUCLEOTIDE SEQUENCE [LARGE SCALE GENOMIC DNA]</scope>
    <source>
        <strain evidence="1 2">130c</strain>
    </source>
</reference>
<keyword evidence="2" id="KW-1185">Reference proteome</keyword>
<dbReference type="OrthoDB" id="290621at2759"/>
<accession>A0A078B7M6</accession>
<name>A0A078B7M6_STYLE</name>
<dbReference type="GO" id="GO:0007131">
    <property type="term" value="P:reciprocal meiotic recombination"/>
    <property type="evidence" value="ECO:0007669"/>
    <property type="project" value="TreeGrafter"/>
</dbReference>
<protein>
    <submittedName>
        <fullName evidence="1">Uncharacterized protein</fullName>
    </submittedName>
</protein>
<organism evidence="1 2">
    <name type="scientific">Stylonychia lemnae</name>
    <name type="common">Ciliate</name>
    <dbReference type="NCBI Taxonomy" id="5949"/>
    <lineage>
        <taxon>Eukaryota</taxon>
        <taxon>Sar</taxon>
        <taxon>Alveolata</taxon>
        <taxon>Ciliophora</taxon>
        <taxon>Intramacronucleata</taxon>
        <taxon>Spirotrichea</taxon>
        <taxon>Stichotrichia</taxon>
        <taxon>Sporadotrichida</taxon>
        <taxon>Oxytrichidae</taxon>
        <taxon>Stylonychinae</taxon>
        <taxon>Stylonychia</taxon>
    </lineage>
</organism>
<proteinExistence type="predicted"/>
<dbReference type="InParanoid" id="A0A078B7M6"/>
<evidence type="ECO:0000313" key="2">
    <source>
        <dbReference type="Proteomes" id="UP000039865"/>
    </source>
</evidence>
<dbReference type="PANTHER" id="PTHR31398">
    <property type="entry name" value="MEIOTIC NUCLEAR DIVISION PROTEIN 1 HOMOLOG"/>
    <property type="match status" value="1"/>
</dbReference>
<dbReference type="AlphaFoldDB" id="A0A078B7M6"/>
<dbReference type="Proteomes" id="UP000039865">
    <property type="component" value="Unassembled WGS sequence"/>
</dbReference>
<dbReference type="GO" id="GO:0005634">
    <property type="term" value="C:nucleus"/>
    <property type="evidence" value="ECO:0007669"/>
    <property type="project" value="TreeGrafter"/>
</dbReference>
<evidence type="ECO:0000313" key="1">
    <source>
        <dbReference type="EMBL" id="CDW89558.1"/>
    </source>
</evidence>
<dbReference type="PANTHER" id="PTHR31398:SF0">
    <property type="entry name" value="MEIOTIC NUCLEAR DIVISION PROTEIN 1 HOMOLOG"/>
    <property type="match status" value="1"/>
</dbReference>